<dbReference type="GO" id="GO:0016491">
    <property type="term" value="F:oxidoreductase activity"/>
    <property type="evidence" value="ECO:0007669"/>
    <property type="project" value="UniProtKB-KW"/>
</dbReference>
<keyword evidence="4" id="KW-0408">Iron</keyword>
<sequence>MSECTGCMDCERVCPLTPFGFGIGNIIRKHLLVKEEDLVDTVEIWHCTMCFACDDACPTGFKPRGLMIRLRRESRDYPPAYKKLIAGIKTSGKAFPLKEKGNRDYSELFKLCMFEGASDK</sequence>
<dbReference type="InterPro" id="IPR009051">
    <property type="entry name" value="Helical_ferredxn"/>
</dbReference>
<reference evidence="7" key="1">
    <citation type="submission" date="2018-01" db="EMBL/GenBank/DDBJ databases">
        <authorList>
            <person name="Regsiter A."/>
            <person name="William W."/>
        </authorList>
    </citation>
    <scope>NUCLEOTIDE SEQUENCE</scope>
    <source>
        <strain evidence="7">TRIP AH-1</strain>
    </source>
</reference>
<dbReference type="PROSITE" id="PS51379">
    <property type="entry name" value="4FE4S_FER_2"/>
    <property type="match status" value="1"/>
</dbReference>
<name>A0A445MZ79_9BACT</name>
<evidence type="ECO:0000313" key="7">
    <source>
        <dbReference type="EMBL" id="SPD74733.1"/>
    </source>
</evidence>
<accession>A0A445MZ79</accession>
<protein>
    <recommendedName>
        <fullName evidence="6">4Fe-4S ferredoxin-type domain-containing protein</fullName>
    </recommendedName>
</protein>
<dbReference type="PANTHER" id="PTHR43255">
    <property type="entry name" value="IRON-SULFUR-BINDING OXIDOREDUCTASE FADF-RELATED-RELATED"/>
    <property type="match status" value="1"/>
</dbReference>
<evidence type="ECO:0000259" key="6">
    <source>
        <dbReference type="PROSITE" id="PS51379"/>
    </source>
</evidence>
<dbReference type="InterPro" id="IPR017896">
    <property type="entry name" value="4Fe4S_Fe-S-bd"/>
</dbReference>
<dbReference type="Gene3D" id="1.10.1060.10">
    <property type="entry name" value="Alpha-helical ferredoxin"/>
    <property type="match status" value="1"/>
</dbReference>
<dbReference type="PANTHER" id="PTHR43255:SF1">
    <property type="entry name" value="IRON-SULFUR-BINDING OXIDOREDUCTASE FADF-RELATED"/>
    <property type="match status" value="1"/>
</dbReference>
<keyword evidence="1" id="KW-0004">4Fe-4S</keyword>
<dbReference type="EMBL" id="OJIN01000173">
    <property type="protein sequence ID" value="SPD74733.1"/>
    <property type="molecule type" value="Genomic_DNA"/>
</dbReference>
<dbReference type="GO" id="GO:0051539">
    <property type="term" value="F:4 iron, 4 sulfur cluster binding"/>
    <property type="evidence" value="ECO:0007669"/>
    <property type="project" value="UniProtKB-KW"/>
</dbReference>
<evidence type="ECO:0000256" key="5">
    <source>
        <dbReference type="ARBA" id="ARBA00023014"/>
    </source>
</evidence>
<dbReference type="GO" id="GO:0005886">
    <property type="term" value="C:plasma membrane"/>
    <property type="evidence" value="ECO:0007669"/>
    <property type="project" value="TreeGrafter"/>
</dbReference>
<dbReference type="Pfam" id="PF13237">
    <property type="entry name" value="Fer4_10"/>
    <property type="match status" value="1"/>
</dbReference>
<organism evidence="7">
    <name type="scientific">uncultured Desulfobacterium sp</name>
    <dbReference type="NCBI Taxonomy" id="201089"/>
    <lineage>
        <taxon>Bacteria</taxon>
        <taxon>Pseudomonadati</taxon>
        <taxon>Thermodesulfobacteriota</taxon>
        <taxon>Desulfobacteria</taxon>
        <taxon>Desulfobacterales</taxon>
        <taxon>Desulfobacteriaceae</taxon>
        <taxon>Desulfobacterium</taxon>
        <taxon>environmental samples</taxon>
    </lineage>
</organism>
<proteinExistence type="predicted"/>
<dbReference type="SUPFAM" id="SSF46548">
    <property type="entry name" value="alpha-helical ferredoxin"/>
    <property type="match status" value="1"/>
</dbReference>
<keyword evidence="2" id="KW-0479">Metal-binding</keyword>
<evidence type="ECO:0000256" key="1">
    <source>
        <dbReference type="ARBA" id="ARBA00022485"/>
    </source>
</evidence>
<dbReference type="GO" id="GO:0046872">
    <property type="term" value="F:metal ion binding"/>
    <property type="evidence" value="ECO:0007669"/>
    <property type="project" value="UniProtKB-KW"/>
</dbReference>
<feature type="domain" description="4Fe-4S ferredoxin-type" evidence="6">
    <location>
        <begin position="1"/>
        <end position="24"/>
    </location>
</feature>
<gene>
    <name evidence="7" type="ORF">PITCH_A320006</name>
</gene>
<evidence type="ECO:0000256" key="4">
    <source>
        <dbReference type="ARBA" id="ARBA00023004"/>
    </source>
</evidence>
<dbReference type="InterPro" id="IPR051460">
    <property type="entry name" value="HdrC_iron-sulfur_subunit"/>
</dbReference>
<dbReference type="InterPro" id="IPR017900">
    <property type="entry name" value="4Fe4S_Fe_S_CS"/>
</dbReference>
<dbReference type="AlphaFoldDB" id="A0A445MZ79"/>
<evidence type="ECO:0000256" key="2">
    <source>
        <dbReference type="ARBA" id="ARBA00022723"/>
    </source>
</evidence>
<keyword evidence="5" id="KW-0411">Iron-sulfur</keyword>
<keyword evidence="3" id="KW-0560">Oxidoreductase</keyword>
<evidence type="ECO:0000256" key="3">
    <source>
        <dbReference type="ARBA" id="ARBA00023002"/>
    </source>
</evidence>
<dbReference type="PROSITE" id="PS00198">
    <property type="entry name" value="4FE4S_FER_1"/>
    <property type="match status" value="2"/>
</dbReference>